<evidence type="ECO:0000256" key="6">
    <source>
        <dbReference type="ARBA" id="ARBA00022759"/>
    </source>
</evidence>
<dbReference type="PANTHER" id="PTHR10642">
    <property type="entry name" value="RIBONUCLEASE H1"/>
    <property type="match status" value="1"/>
</dbReference>
<comment type="similarity">
    <text evidence="2">Belongs to the RNase H family.</text>
</comment>
<feature type="domain" description="RNase H type-1" evidence="9">
    <location>
        <begin position="253"/>
        <end position="388"/>
    </location>
</feature>
<dbReference type="InterPro" id="IPR036397">
    <property type="entry name" value="RNaseH_sf"/>
</dbReference>
<dbReference type="InterPro" id="IPR050092">
    <property type="entry name" value="RNase_H"/>
</dbReference>
<dbReference type="GO" id="GO:0043137">
    <property type="term" value="P:DNA replication, removal of RNA primer"/>
    <property type="evidence" value="ECO:0007669"/>
    <property type="project" value="TreeGrafter"/>
</dbReference>
<feature type="region of interest" description="Disordered" evidence="8">
    <location>
        <begin position="390"/>
        <end position="456"/>
    </location>
</feature>
<evidence type="ECO:0000256" key="3">
    <source>
        <dbReference type="ARBA" id="ARBA00012180"/>
    </source>
</evidence>
<evidence type="ECO:0000313" key="10">
    <source>
        <dbReference type="Proteomes" id="UP000025227"/>
    </source>
</evidence>
<proteinExistence type="inferred from homology"/>
<keyword evidence="6" id="KW-0255">Endonuclease</keyword>
<dbReference type="PROSITE" id="PS50879">
    <property type="entry name" value="RNASE_H_1"/>
    <property type="match status" value="1"/>
</dbReference>
<dbReference type="InterPro" id="IPR012337">
    <property type="entry name" value="RNaseH-like_sf"/>
</dbReference>
<dbReference type="OrthoDB" id="407198at2759"/>
<feature type="region of interest" description="Disordered" evidence="8">
    <location>
        <begin position="121"/>
        <end position="143"/>
    </location>
</feature>
<keyword evidence="5" id="KW-0479">Metal-binding</keyword>
<feature type="region of interest" description="Disordered" evidence="8">
    <location>
        <begin position="64"/>
        <end position="94"/>
    </location>
</feature>
<evidence type="ECO:0000259" key="9">
    <source>
        <dbReference type="PROSITE" id="PS50879"/>
    </source>
</evidence>
<evidence type="ECO:0000256" key="8">
    <source>
        <dbReference type="SAM" id="MobiDB-lite"/>
    </source>
</evidence>
<protein>
    <recommendedName>
        <fullName evidence="3">ribonuclease H</fullName>
        <ecNumber evidence="3">3.1.26.4</ecNumber>
    </recommendedName>
</protein>
<dbReference type="AlphaFoldDB" id="A0A7I4YTM1"/>
<accession>A0A7I4YTM1</accession>
<sequence length="456" mass="51022">MWRVAGLNGIGLQRLATLRLTHLATSRQGSTRLLPPRILYTDTNKYSSSSGLFFLTSPKRSLAGRSTISDSSPPHSYNSSTFSSPRTGSRNVSNIATGPISSFYNTDESIPSAGVRHLSSGCSINDRRSQSENSRYLSSGGTRPFRWQSADTRSIRSSNEAFASSKSDFSSSCEDPEFSDYLPSPSYQRQSRWDNYYGAQRRSPAPFVSGSGNRATSVSIEHRGDPTLVQNDKEFEALKRDKSAQQEWNKRFPEGTIVVYTDGSCIDNRASGFGVYFGPNHELNRSERIIGPIHNSGLAEILGAQMALRSLRNWKGYNNEPVILRTDFLPLVRAMSGGTSDGRFAKEMETVRKLAMNYPKGVQFEHVYAHDGDPGNEQADALARIATADARRARSASAPQRYGTASWDRRSRSRSRERRSRSRERNSNWIRNRSKSRNNDRQHVRSHSAFVAGRRH</sequence>
<dbReference type="Pfam" id="PF00075">
    <property type="entry name" value="RNase_H"/>
    <property type="match status" value="1"/>
</dbReference>
<reference evidence="11" key="1">
    <citation type="submission" date="2020-12" db="UniProtKB">
        <authorList>
            <consortium name="WormBaseParasite"/>
        </authorList>
    </citation>
    <scope>IDENTIFICATION</scope>
    <source>
        <strain evidence="11">MHco3</strain>
    </source>
</reference>
<evidence type="ECO:0000256" key="4">
    <source>
        <dbReference type="ARBA" id="ARBA00022722"/>
    </source>
</evidence>
<evidence type="ECO:0000256" key="5">
    <source>
        <dbReference type="ARBA" id="ARBA00022723"/>
    </source>
</evidence>
<dbReference type="PANTHER" id="PTHR10642:SF26">
    <property type="entry name" value="RIBONUCLEASE H1"/>
    <property type="match status" value="1"/>
</dbReference>
<dbReference type="Gene3D" id="3.30.420.10">
    <property type="entry name" value="Ribonuclease H-like superfamily/Ribonuclease H"/>
    <property type="match status" value="1"/>
</dbReference>
<evidence type="ECO:0000256" key="2">
    <source>
        <dbReference type="ARBA" id="ARBA00005300"/>
    </source>
</evidence>
<feature type="compositionally biased region" description="Polar residues" evidence="8">
    <location>
        <begin position="131"/>
        <end position="141"/>
    </location>
</feature>
<dbReference type="Proteomes" id="UP000025227">
    <property type="component" value="Unplaced"/>
</dbReference>
<keyword evidence="7" id="KW-0378">Hydrolase</keyword>
<evidence type="ECO:0000256" key="1">
    <source>
        <dbReference type="ARBA" id="ARBA00000077"/>
    </source>
</evidence>
<dbReference type="GO" id="GO:0004523">
    <property type="term" value="F:RNA-DNA hybrid ribonuclease activity"/>
    <property type="evidence" value="ECO:0007669"/>
    <property type="project" value="UniProtKB-EC"/>
</dbReference>
<dbReference type="InterPro" id="IPR002156">
    <property type="entry name" value="RNaseH_domain"/>
</dbReference>
<feature type="compositionally biased region" description="Low complexity" evidence="8">
    <location>
        <begin position="69"/>
        <end position="85"/>
    </location>
</feature>
<feature type="compositionally biased region" description="Basic residues" evidence="8">
    <location>
        <begin position="411"/>
        <end position="422"/>
    </location>
</feature>
<evidence type="ECO:0000256" key="7">
    <source>
        <dbReference type="ARBA" id="ARBA00022801"/>
    </source>
</evidence>
<evidence type="ECO:0000313" key="11">
    <source>
        <dbReference type="WBParaSite" id="HCON_00133170-00002"/>
    </source>
</evidence>
<dbReference type="GO" id="GO:0046872">
    <property type="term" value="F:metal ion binding"/>
    <property type="evidence" value="ECO:0007669"/>
    <property type="project" value="UniProtKB-KW"/>
</dbReference>
<keyword evidence="10" id="KW-1185">Reference proteome</keyword>
<feature type="region of interest" description="Disordered" evidence="8">
    <location>
        <begin position="165"/>
        <end position="189"/>
    </location>
</feature>
<name>A0A7I4YTM1_HAECO</name>
<dbReference type="SUPFAM" id="SSF53098">
    <property type="entry name" value="Ribonuclease H-like"/>
    <property type="match status" value="1"/>
</dbReference>
<dbReference type="CDD" id="cd09280">
    <property type="entry name" value="RNase_HI_eukaryote_like"/>
    <property type="match status" value="1"/>
</dbReference>
<dbReference type="GO" id="GO:0003676">
    <property type="term" value="F:nucleic acid binding"/>
    <property type="evidence" value="ECO:0007669"/>
    <property type="project" value="InterPro"/>
</dbReference>
<dbReference type="WBParaSite" id="HCON_00133170-00002">
    <property type="protein sequence ID" value="HCON_00133170-00002"/>
    <property type="gene ID" value="HCON_00133170"/>
</dbReference>
<comment type="catalytic activity">
    <reaction evidence="1">
        <text>Endonucleolytic cleavage to 5'-phosphomonoester.</text>
        <dbReference type="EC" id="3.1.26.4"/>
    </reaction>
</comment>
<keyword evidence="4" id="KW-0540">Nuclease</keyword>
<organism evidence="10 11">
    <name type="scientific">Haemonchus contortus</name>
    <name type="common">Barber pole worm</name>
    <dbReference type="NCBI Taxonomy" id="6289"/>
    <lineage>
        <taxon>Eukaryota</taxon>
        <taxon>Metazoa</taxon>
        <taxon>Ecdysozoa</taxon>
        <taxon>Nematoda</taxon>
        <taxon>Chromadorea</taxon>
        <taxon>Rhabditida</taxon>
        <taxon>Rhabditina</taxon>
        <taxon>Rhabditomorpha</taxon>
        <taxon>Strongyloidea</taxon>
        <taxon>Trichostrongylidae</taxon>
        <taxon>Haemonchus</taxon>
    </lineage>
</organism>
<dbReference type="EC" id="3.1.26.4" evidence="3"/>